<sequence length="159" mass="17072">MQELASANYRAEEGLLGTVTLQRDAELAKLMEAGDQLYPMFSTLSSCQVLKAPFTAVLDSGTQMELDPFDMLCSGLVPLMEKRPSQLLMRKEVALANAGSLQDCMAGMSSALQAEWGPQRGHDAARPLGPAGGPCCLRLAERLATGPQPAVQPRRGHRC</sequence>
<name>A0AAW1PPC7_9CHLO</name>
<dbReference type="Proteomes" id="UP001489004">
    <property type="component" value="Unassembled WGS sequence"/>
</dbReference>
<dbReference type="AlphaFoldDB" id="A0AAW1PPC7"/>
<gene>
    <name evidence="1" type="ORF">WJX72_001916</name>
</gene>
<keyword evidence="2" id="KW-1185">Reference proteome</keyword>
<reference evidence="1 2" key="1">
    <citation type="journal article" date="2024" name="Nat. Commun.">
        <title>Phylogenomics reveals the evolutionary origins of lichenization in chlorophyte algae.</title>
        <authorList>
            <person name="Puginier C."/>
            <person name="Libourel C."/>
            <person name="Otte J."/>
            <person name="Skaloud P."/>
            <person name="Haon M."/>
            <person name="Grisel S."/>
            <person name="Petersen M."/>
            <person name="Berrin J.G."/>
            <person name="Delaux P.M."/>
            <person name="Dal Grande F."/>
            <person name="Keller J."/>
        </authorList>
    </citation>
    <scope>NUCLEOTIDE SEQUENCE [LARGE SCALE GENOMIC DNA]</scope>
    <source>
        <strain evidence="1 2">SAG 2043</strain>
    </source>
</reference>
<evidence type="ECO:0000313" key="2">
    <source>
        <dbReference type="Proteomes" id="UP001489004"/>
    </source>
</evidence>
<dbReference type="EMBL" id="JALJOR010000010">
    <property type="protein sequence ID" value="KAK9809933.1"/>
    <property type="molecule type" value="Genomic_DNA"/>
</dbReference>
<comment type="caution">
    <text evidence="1">The sequence shown here is derived from an EMBL/GenBank/DDBJ whole genome shotgun (WGS) entry which is preliminary data.</text>
</comment>
<accession>A0AAW1PPC7</accession>
<organism evidence="1 2">
    <name type="scientific">[Myrmecia] bisecta</name>
    <dbReference type="NCBI Taxonomy" id="41462"/>
    <lineage>
        <taxon>Eukaryota</taxon>
        <taxon>Viridiplantae</taxon>
        <taxon>Chlorophyta</taxon>
        <taxon>core chlorophytes</taxon>
        <taxon>Trebouxiophyceae</taxon>
        <taxon>Trebouxiales</taxon>
        <taxon>Trebouxiaceae</taxon>
        <taxon>Myrmecia</taxon>
    </lineage>
</organism>
<proteinExistence type="predicted"/>
<protein>
    <submittedName>
        <fullName evidence="1">Uncharacterized protein</fullName>
    </submittedName>
</protein>
<evidence type="ECO:0000313" key="1">
    <source>
        <dbReference type="EMBL" id="KAK9809933.1"/>
    </source>
</evidence>